<evidence type="ECO:0000256" key="1">
    <source>
        <dbReference type="ARBA" id="ARBA00010466"/>
    </source>
</evidence>
<keyword evidence="3" id="KW-0238">DNA-binding</keyword>
<dbReference type="PANTHER" id="PTHR34294:SF1">
    <property type="entry name" value="TRANSCRIPTIONAL REGULATOR LSRR"/>
    <property type="match status" value="1"/>
</dbReference>
<accession>A0A5T3BHU8</accession>
<proteinExistence type="inferred from homology"/>
<dbReference type="SUPFAM" id="SSF100950">
    <property type="entry name" value="NagB/RpiA/CoA transferase-like"/>
    <property type="match status" value="1"/>
</dbReference>
<dbReference type="Pfam" id="PF04198">
    <property type="entry name" value="Sugar-bind"/>
    <property type="match status" value="1"/>
</dbReference>
<dbReference type="InterPro" id="IPR037171">
    <property type="entry name" value="NagB/RpiA_transferase-like"/>
</dbReference>
<dbReference type="Gene3D" id="3.40.50.1360">
    <property type="match status" value="1"/>
</dbReference>
<feature type="non-terminal residue" evidence="6">
    <location>
        <position position="1"/>
    </location>
</feature>
<evidence type="ECO:0000256" key="2">
    <source>
        <dbReference type="ARBA" id="ARBA00023015"/>
    </source>
</evidence>
<dbReference type="GO" id="GO:0003677">
    <property type="term" value="F:DNA binding"/>
    <property type="evidence" value="ECO:0007669"/>
    <property type="project" value="UniProtKB-KW"/>
</dbReference>
<dbReference type="InterPro" id="IPR007324">
    <property type="entry name" value="Sugar-bd_dom_put"/>
</dbReference>
<comment type="caution">
    <text evidence="6">The sequence shown here is derived from an EMBL/GenBank/DDBJ whole genome shotgun (WGS) entry which is preliminary data.</text>
</comment>
<feature type="domain" description="Sugar-binding" evidence="5">
    <location>
        <begin position="1"/>
        <end position="49"/>
    </location>
</feature>
<dbReference type="PANTHER" id="PTHR34294">
    <property type="entry name" value="TRANSCRIPTIONAL REGULATOR-RELATED"/>
    <property type="match status" value="1"/>
</dbReference>
<organism evidence="6">
    <name type="scientific">Salmonella enterica</name>
    <name type="common">Salmonella choleraesuis</name>
    <dbReference type="NCBI Taxonomy" id="28901"/>
    <lineage>
        <taxon>Bacteria</taxon>
        <taxon>Pseudomonadati</taxon>
        <taxon>Pseudomonadota</taxon>
        <taxon>Gammaproteobacteria</taxon>
        <taxon>Enterobacterales</taxon>
        <taxon>Enterobacteriaceae</taxon>
        <taxon>Salmonella</taxon>
    </lineage>
</organism>
<dbReference type="EMBL" id="AACXAQ010000027">
    <property type="protein sequence ID" value="EAN0998720.1"/>
    <property type="molecule type" value="Genomic_DNA"/>
</dbReference>
<protein>
    <submittedName>
        <fullName evidence="6">Transcriptional regulator LsrR</fullName>
    </submittedName>
</protein>
<evidence type="ECO:0000313" key="6">
    <source>
        <dbReference type="EMBL" id="EAN0998720.1"/>
    </source>
</evidence>
<keyword evidence="4" id="KW-0804">Transcription</keyword>
<evidence type="ECO:0000259" key="5">
    <source>
        <dbReference type="Pfam" id="PF04198"/>
    </source>
</evidence>
<keyword evidence="2" id="KW-0805">Transcription regulation</keyword>
<dbReference type="InterPro" id="IPR051054">
    <property type="entry name" value="SorC_transcr_regulators"/>
</dbReference>
<evidence type="ECO:0000256" key="3">
    <source>
        <dbReference type="ARBA" id="ARBA00023125"/>
    </source>
</evidence>
<dbReference type="AlphaFoldDB" id="A0A5T3BHU8"/>
<comment type="similarity">
    <text evidence="1">Belongs to the SorC transcriptional regulatory family.</text>
</comment>
<evidence type="ECO:0000256" key="4">
    <source>
        <dbReference type="ARBA" id="ARBA00023163"/>
    </source>
</evidence>
<gene>
    <name evidence="6" type="ORF">D7F30_16710</name>
</gene>
<reference evidence="6" key="1">
    <citation type="submission" date="2018-09" db="EMBL/GenBank/DDBJ databases">
        <authorList>
            <consortium name="NARMS: The National Antimicrobial Resistance Monitoring System"/>
        </authorList>
    </citation>
    <scope>NUCLEOTIDE SEQUENCE</scope>
    <source>
        <strain evidence="6">CVM N17S548</strain>
    </source>
</reference>
<sequence>GLKLNSLSTIPTVIGVAGGEQKAEAIIAAMRGNYINALVTDQKTAGKIIQLIEK</sequence>
<name>A0A5T3BHU8_SALER</name>
<dbReference type="GO" id="GO:0030246">
    <property type="term" value="F:carbohydrate binding"/>
    <property type="evidence" value="ECO:0007669"/>
    <property type="project" value="InterPro"/>
</dbReference>